<evidence type="ECO:0000313" key="3">
    <source>
        <dbReference type="Proteomes" id="UP001519287"/>
    </source>
</evidence>
<evidence type="ECO:0000313" key="2">
    <source>
        <dbReference type="EMBL" id="MBP1993000.1"/>
    </source>
</evidence>
<proteinExistence type="predicted"/>
<dbReference type="Pfam" id="PF08818">
    <property type="entry name" value="DUF1801"/>
    <property type="match status" value="1"/>
</dbReference>
<name>A0ABS4IZM4_9BACL</name>
<reference evidence="2 3" key="1">
    <citation type="submission" date="2021-03" db="EMBL/GenBank/DDBJ databases">
        <title>Genomic Encyclopedia of Type Strains, Phase IV (KMG-IV): sequencing the most valuable type-strain genomes for metagenomic binning, comparative biology and taxonomic classification.</title>
        <authorList>
            <person name="Goeker M."/>
        </authorList>
    </citation>
    <scope>NUCLEOTIDE SEQUENCE [LARGE SCALE GENOMIC DNA]</scope>
    <source>
        <strain evidence="2 3">DSM 26048</strain>
    </source>
</reference>
<dbReference type="InterPro" id="IPR014922">
    <property type="entry name" value="YdhG-like"/>
</dbReference>
<accession>A0ABS4IZM4</accession>
<comment type="caution">
    <text evidence="2">The sequence shown here is derived from an EMBL/GenBank/DDBJ whole genome shotgun (WGS) entry which is preliminary data.</text>
</comment>
<feature type="domain" description="YdhG-like" evidence="1">
    <location>
        <begin position="23"/>
        <end position="69"/>
    </location>
</feature>
<keyword evidence="3" id="KW-1185">Reference proteome</keyword>
<organism evidence="2 3">
    <name type="scientific">Paenibacillus eucommiae</name>
    <dbReference type="NCBI Taxonomy" id="1355755"/>
    <lineage>
        <taxon>Bacteria</taxon>
        <taxon>Bacillati</taxon>
        <taxon>Bacillota</taxon>
        <taxon>Bacilli</taxon>
        <taxon>Bacillales</taxon>
        <taxon>Paenibacillaceae</taxon>
        <taxon>Paenibacillus</taxon>
    </lineage>
</organism>
<dbReference type="SUPFAM" id="SSF159888">
    <property type="entry name" value="YdhG-like"/>
    <property type="match status" value="1"/>
</dbReference>
<dbReference type="RefSeq" id="WP_376774457.1">
    <property type="nucleotide sequence ID" value="NZ_JAGGLB010000016.1"/>
</dbReference>
<gene>
    <name evidence="2" type="ORF">J2Z66_004617</name>
</gene>
<dbReference type="EMBL" id="JAGGLB010000016">
    <property type="protein sequence ID" value="MBP1993000.1"/>
    <property type="molecule type" value="Genomic_DNA"/>
</dbReference>
<protein>
    <submittedName>
        <fullName evidence="2">Uncharacterized protein YdhG (YjbR/CyaY superfamily)</fullName>
    </submittedName>
</protein>
<evidence type="ECO:0000259" key="1">
    <source>
        <dbReference type="Pfam" id="PF08818"/>
    </source>
</evidence>
<dbReference type="Gene3D" id="3.90.1150.200">
    <property type="match status" value="1"/>
</dbReference>
<dbReference type="Proteomes" id="UP001519287">
    <property type="component" value="Unassembled WGS sequence"/>
</dbReference>
<sequence length="82" mass="9641">MEGNKIEYESIDDYISKFSSEVQEILHALRTFIAELVPDAKEKISYQMPTFVLQGNLVHFAAYKNHIGFRNTRARREPYNFL</sequence>